<dbReference type="GO" id="GO:0004867">
    <property type="term" value="F:serine-type endopeptidase inhibitor activity"/>
    <property type="evidence" value="ECO:0007669"/>
    <property type="project" value="InterPro"/>
</dbReference>
<dbReference type="InterPro" id="IPR042178">
    <property type="entry name" value="Serpin_sf_1"/>
</dbReference>
<sequence length="214" mass="23615">MALFDSMNNQNQTDVSLIIAKHLLSKEGNGKNLVFSPLSIQVMLGMIAARSDEGPTRDHVLSFLQFKSMDHLNSFASHLVNNVLIDASLEGGPTLRSARSAWVDKYEQKINKENLPSENPQKPKLPYNKISSTFEASSVLQEPGIVLPYLNHTSIIEVNEEGTQAAAEEDDMAFGLFGPPVTDFVADHPFLFMIREDISGTILFIGQVLNPLSE</sequence>
<dbReference type="InterPro" id="IPR000215">
    <property type="entry name" value="Serpin_fam"/>
</dbReference>
<dbReference type="AlphaFoldDB" id="A0AAN9F995"/>
<dbReference type="GO" id="GO:0005615">
    <property type="term" value="C:extracellular space"/>
    <property type="evidence" value="ECO:0007669"/>
    <property type="project" value="InterPro"/>
</dbReference>
<reference evidence="3 4" key="1">
    <citation type="submission" date="2024-01" db="EMBL/GenBank/DDBJ databases">
        <title>The genomes of 5 underutilized Papilionoideae crops provide insights into root nodulation and disease resistanc.</title>
        <authorList>
            <person name="Yuan L."/>
        </authorList>
    </citation>
    <scope>NUCLEOTIDE SEQUENCE [LARGE SCALE GENOMIC DNA]</scope>
    <source>
        <strain evidence="3">ZHUSHIDOU_FW_LH</strain>
        <tissue evidence="3">Leaf</tissue>
    </source>
</reference>
<evidence type="ECO:0000259" key="2">
    <source>
        <dbReference type="Pfam" id="PF00079"/>
    </source>
</evidence>
<evidence type="ECO:0000256" key="1">
    <source>
        <dbReference type="ARBA" id="ARBA00009500"/>
    </source>
</evidence>
<evidence type="ECO:0000313" key="3">
    <source>
        <dbReference type="EMBL" id="KAK7269700.1"/>
    </source>
</evidence>
<comment type="similarity">
    <text evidence="1">Belongs to the serpin family.</text>
</comment>
<dbReference type="InterPro" id="IPR023795">
    <property type="entry name" value="Serpin_CS"/>
</dbReference>
<gene>
    <name evidence="3" type="ORF">RIF29_22434</name>
</gene>
<feature type="domain" description="Serpin" evidence="2">
    <location>
        <begin position="139"/>
        <end position="211"/>
    </location>
</feature>
<dbReference type="InterPro" id="IPR023796">
    <property type="entry name" value="Serpin_dom"/>
</dbReference>
<dbReference type="PANTHER" id="PTHR11461:SF211">
    <property type="entry name" value="GH10112P-RELATED"/>
    <property type="match status" value="1"/>
</dbReference>
<protein>
    <recommendedName>
        <fullName evidence="2">Serpin domain-containing protein</fullName>
    </recommendedName>
</protein>
<accession>A0AAN9F995</accession>
<comment type="caution">
    <text evidence="3">The sequence shown here is derived from an EMBL/GenBank/DDBJ whole genome shotgun (WGS) entry which is preliminary data.</text>
</comment>
<dbReference type="EMBL" id="JAYWIO010000004">
    <property type="protein sequence ID" value="KAK7269700.1"/>
    <property type="molecule type" value="Genomic_DNA"/>
</dbReference>
<dbReference type="PANTHER" id="PTHR11461">
    <property type="entry name" value="SERINE PROTEASE INHIBITOR, SERPIN"/>
    <property type="match status" value="1"/>
</dbReference>
<organism evidence="3 4">
    <name type="scientific">Crotalaria pallida</name>
    <name type="common">Smooth rattlebox</name>
    <name type="synonym">Crotalaria striata</name>
    <dbReference type="NCBI Taxonomy" id="3830"/>
    <lineage>
        <taxon>Eukaryota</taxon>
        <taxon>Viridiplantae</taxon>
        <taxon>Streptophyta</taxon>
        <taxon>Embryophyta</taxon>
        <taxon>Tracheophyta</taxon>
        <taxon>Spermatophyta</taxon>
        <taxon>Magnoliopsida</taxon>
        <taxon>eudicotyledons</taxon>
        <taxon>Gunneridae</taxon>
        <taxon>Pentapetalae</taxon>
        <taxon>rosids</taxon>
        <taxon>fabids</taxon>
        <taxon>Fabales</taxon>
        <taxon>Fabaceae</taxon>
        <taxon>Papilionoideae</taxon>
        <taxon>50 kb inversion clade</taxon>
        <taxon>genistoids sensu lato</taxon>
        <taxon>core genistoids</taxon>
        <taxon>Crotalarieae</taxon>
        <taxon>Crotalaria</taxon>
    </lineage>
</organism>
<dbReference type="SUPFAM" id="SSF56574">
    <property type="entry name" value="Serpins"/>
    <property type="match status" value="1"/>
</dbReference>
<dbReference type="Pfam" id="PF00079">
    <property type="entry name" value="Serpin"/>
    <property type="match status" value="2"/>
</dbReference>
<dbReference type="InterPro" id="IPR036186">
    <property type="entry name" value="Serpin_sf"/>
</dbReference>
<dbReference type="Gene3D" id="3.30.497.10">
    <property type="entry name" value="Antithrombin, subunit I, domain 2"/>
    <property type="match status" value="2"/>
</dbReference>
<evidence type="ECO:0000313" key="4">
    <source>
        <dbReference type="Proteomes" id="UP001372338"/>
    </source>
</evidence>
<dbReference type="Proteomes" id="UP001372338">
    <property type="component" value="Unassembled WGS sequence"/>
</dbReference>
<dbReference type="FunFam" id="2.10.310.10:FF:000001">
    <property type="entry name" value="Serpin family A member 1"/>
    <property type="match status" value="1"/>
</dbReference>
<feature type="domain" description="Serpin" evidence="2">
    <location>
        <begin position="11"/>
        <end position="105"/>
    </location>
</feature>
<proteinExistence type="inferred from homology"/>
<name>A0AAN9F995_CROPI</name>
<dbReference type="PROSITE" id="PS00284">
    <property type="entry name" value="SERPIN"/>
    <property type="match status" value="1"/>
</dbReference>
<keyword evidence="4" id="KW-1185">Reference proteome</keyword>